<proteinExistence type="inferred from homology"/>
<dbReference type="EMBL" id="VXIS01000408">
    <property type="protein sequence ID" value="KAA8893734.1"/>
    <property type="molecule type" value="Genomic_DNA"/>
</dbReference>
<dbReference type="FunCoup" id="A0A5J5EEF8">
    <property type="interactions" value="81"/>
</dbReference>
<evidence type="ECO:0000256" key="2">
    <source>
        <dbReference type="RuleBase" id="RU003860"/>
    </source>
</evidence>
<evidence type="ECO:0000313" key="4">
    <source>
        <dbReference type="Proteomes" id="UP000326924"/>
    </source>
</evidence>
<gene>
    <name evidence="3" type="ORF">FN846DRAFT_490584</name>
</gene>
<dbReference type="Gene3D" id="3.30.300.90">
    <property type="entry name" value="BolA-like"/>
    <property type="match status" value="1"/>
</dbReference>
<comment type="similarity">
    <text evidence="1 2">Belongs to the BolA/IbaG family.</text>
</comment>
<evidence type="ECO:0000256" key="1">
    <source>
        <dbReference type="ARBA" id="ARBA00005578"/>
    </source>
</evidence>
<organism evidence="3 4">
    <name type="scientific">Sphaerosporella brunnea</name>
    <dbReference type="NCBI Taxonomy" id="1250544"/>
    <lineage>
        <taxon>Eukaryota</taxon>
        <taxon>Fungi</taxon>
        <taxon>Dikarya</taxon>
        <taxon>Ascomycota</taxon>
        <taxon>Pezizomycotina</taxon>
        <taxon>Pezizomycetes</taxon>
        <taxon>Pezizales</taxon>
        <taxon>Pyronemataceae</taxon>
        <taxon>Sphaerosporella</taxon>
    </lineage>
</organism>
<accession>A0A5J5EEF8</accession>
<dbReference type="InterPro" id="IPR002634">
    <property type="entry name" value="BolA"/>
</dbReference>
<keyword evidence="4" id="KW-1185">Reference proteome</keyword>
<dbReference type="InterPro" id="IPR036065">
    <property type="entry name" value="BolA-like_sf"/>
</dbReference>
<dbReference type="Proteomes" id="UP000326924">
    <property type="component" value="Unassembled WGS sequence"/>
</dbReference>
<protein>
    <submittedName>
        <fullName evidence="3">Bola protein</fullName>
    </submittedName>
</protein>
<dbReference type="OrthoDB" id="203381at2759"/>
<name>A0A5J5EEF8_9PEZI</name>
<dbReference type="InParanoid" id="A0A5J5EEF8"/>
<dbReference type="SUPFAM" id="SSF82657">
    <property type="entry name" value="BolA-like"/>
    <property type="match status" value="1"/>
</dbReference>
<sequence length="114" mass="12675">MLALRTAAAARMLFVKPTATARAFTTTPPKRALTPPEDLDERELHVFQKLDKGLEPSRLTVQDVSGGCGSMYAIEISSAKFKGLPMMRQHRLVNQILADEIKTWHGVQLQTKAE</sequence>
<dbReference type="AlphaFoldDB" id="A0A5J5EEF8"/>
<dbReference type="Pfam" id="PF01722">
    <property type="entry name" value="BolA"/>
    <property type="match status" value="1"/>
</dbReference>
<evidence type="ECO:0000313" key="3">
    <source>
        <dbReference type="EMBL" id="KAA8893734.1"/>
    </source>
</evidence>
<dbReference type="InterPro" id="IPR052275">
    <property type="entry name" value="Mt_Fe-S_assembly_factor"/>
</dbReference>
<dbReference type="PANTHER" id="PTHR46188">
    <property type="entry name" value="BOLA-LIKE PROTEIN 3"/>
    <property type="match status" value="1"/>
</dbReference>
<reference evidence="3 4" key="1">
    <citation type="submission" date="2019-09" db="EMBL/GenBank/DDBJ databases">
        <title>Draft genome of the ectomycorrhizal ascomycete Sphaerosporella brunnea.</title>
        <authorList>
            <consortium name="DOE Joint Genome Institute"/>
            <person name="Benucci G.M."/>
            <person name="Marozzi G."/>
            <person name="Antonielli L."/>
            <person name="Sanchez S."/>
            <person name="Marco P."/>
            <person name="Wang X."/>
            <person name="Falini L.B."/>
            <person name="Barry K."/>
            <person name="Haridas S."/>
            <person name="Lipzen A."/>
            <person name="Labutti K."/>
            <person name="Grigoriev I.V."/>
            <person name="Murat C."/>
            <person name="Martin F."/>
            <person name="Albertini E."/>
            <person name="Donnini D."/>
            <person name="Bonito G."/>
        </authorList>
    </citation>
    <scope>NUCLEOTIDE SEQUENCE [LARGE SCALE GENOMIC DNA]</scope>
    <source>
        <strain evidence="3 4">Sb_GMNB300</strain>
    </source>
</reference>
<dbReference type="PANTHER" id="PTHR46188:SF1">
    <property type="entry name" value="BOLA-LIKE PROTEIN 3"/>
    <property type="match status" value="1"/>
</dbReference>
<dbReference type="GO" id="GO:0005759">
    <property type="term" value="C:mitochondrial matrix"/>
    <property type="evidence" value="ECO:0007669"/>
    <property type="project" value="TreeGrafter"/>
</dbReference>
<comment type="caution">
    <text evidence="3">The sequence shown here is derived from an EMBL/GenBank/DDBJ whole genome shotgun (WGS) entry which is preliminary data.</text>
</comment>